<evidence type="ECO:0000256" key="1">
    <source>
        <dbReference type="SAM" id="MobiDB-lite"/>
    </source>
</evidence>
<evidence type="ECO:0000313" key="2">
    <source>
        <dbReference type="EMBL" id="GMF49961.1"/>
    </source>
</evidence>
<protein>
    <submittedName>
        <fullName evidence="2">Unnamed protein product</fullName>
    </submittedName>
</protein>
<sequence length="171" mass="18814">MLVAKMLVWNLKRVSQVYRARKADAVFDSGKDFSVAKEFDDVSVEADVQAARPTSPENRPADIHFDEQFDEIFGDTSATPAFTSETLASDACIEKKQSSFAAPSGTYDQEFDEIFGESEHRQAQASDTSLDTDLTSTTNANEDGVQKSTIEPTAFSEEVRTGTPASDYSFR</sequence>
<proteinExistence type="predicted"/>
<keyword evidence="3" id="KW-1185">Reference proteome</keyword>
<gene>
    <name evidence="2" type="ORF">Pfra01_001980900</name>
</gene>
<reference evidence="2" key="1">
    <citation type="submission" date="2023-04" db="EMBL/GenBank/DDBJ databases">
        <title>Phytophthora fragariaefolia NBRC 109709.</title>
        <authorList>
            <person name="Ichikawa N."/>
            <person name="Sato H."/>
            <person name="Tonouchi N."/>
        </authorList>
    </citation>
    <scope>NUCLEOTIDE SEQUENCE</scope>
    <source>
        <strain evidence="2">NBRC 109709</strain>
    </source>
</reference>
<dbReference type="EMBL" id="BSXT01002637">
    <property type="protein sequence ID" value="GMF49961.1"/>
    <property type="molecule type" value="Genomic_DNA"/>
</dbReference>
<organism evidence="2 3">
    <name type="scientific">Phytophthora fragariaefolia</name>
    <dbReference type="NCBI Taxonomy" id="1490495"/>
    <lineage>
        <taxon>Eukaryota</taxon>
        <taxon>Sar</taxon>
        <taxon>Stramenopiles</taxon>
        <taxon>Oomycota</taxon>
        <taxon>Peronosporomycetes</taxon>
        <taxon>Peronosporales</taxon>
        <taxon>Peronosporaceae</taxon>
        <taxon>Phytophthora</taxon>
    </lineage>
</organism>
<accession>A0A9W7D017</accession>
<evidence type="ECO:0000313" key="3">
    <source>
        <dbReference type="Proteomes" id="UP001165121"/>
    </source>
</evidence>
<dbReference type="OrthoDB" id="145636at2759"/>
<dbReference type="AlphaFoldDB" id="A0A9W7D017"/>
<feature type="compositionally biased region" description="Low complexity" evidence="1">
    <location>
        <begin position="126"/>
        <end position="138"/>
    </location>
</feature>
<feature type="region of interest" description="Disordered" evidence="1">
    <location>
        <begin position="117"/>
        <end position="171"/>
    </location>
</feature>
<name>A0A9W7D017_9STRA</name>
<dbReference type="Proteomes" id="UP001165121">
    <property type="component" value="Unassembled WGS sequence"/>
</dbReference>
<comment type="caution">
    <text evidence="2">The sequence shown here is derived from an EMBL/GenBank/DDBJ whole genome shotgun (WGS) entry which is preliminary data.</text>
</comment>